<dbReference type="Proteomes" id="UP000189935">
    <property type="component" value="Chromosome I"/>
</dbReference>
<evidence type="ECO:0000313" key="2">
    <source>
        <dbReference type="Proteomes" id="UP000189935"/>
    </source>
</evidence>
<dbReference type="EMBL" id="LT670844">
    <property type="protein sequence ID" value="SHJ22646.1"/>
    <property type="molecule type" value="Genomic_DNA"/>
</dbReference>
<gene>
    <name evidence="1" type="ORF">SAMN05444159_0030</name>
</gene>
<sequence length="59" mass="6777">MFLQSFSHFRFGSIWENLISASDDCAHASRKPKRFSLAAHVHATMAGTTLEQKARFWHL</sequence>
<evidence type="ECO:0000313" key="1">
    <source>
        <dbReference type="EMBL" id="SHJ22646.1"/>
    </source>
</evidence>
<accession>A0A1M6HKB3</accession>
<protein>
    <submittedName>
        <fullName evidence="1">Uncharacterized protein</fullName>
    </submittedName>
</protein>
<dbReference type="AlphaFoldDB" id="A0A1M6HKB3"/>
<proteinExistence type="predicted"/>
<organism evidence="1 2">
    <name type="scientific">Bradyrhizobium lablabi</name>
    <dbReference type="NCBI Taxonomy" id="722472"/>
    <lineage>
        <taxon>Bacteria</taxon>
        <taxon>Pseudomonadati</taxon>
        <taxon>Pseudomonadota</taxon>
        <taxon>Alphaproteobacteria</taxon>
        <taxon>Hyphomicrobiales</taxon>
        <taxon>Nitrobacteraceae</taxon>
        <taxon>Bradyrhizobium</taxon>
    </lineage>
</organism>
<name>A0A1M6HKB3_9BRAD</name>
<reference evidence="1 2" key="1">
    <citation type="submission" date="2016-11" db="EMBL/GenBank/DDBJ databases">
        <authorList>
            <person name="Jaros S."/>
            <person name="Januszkiewicz K."/>
            <person name="Wedrychowicz H."/>
        </authorList>
    </citation>
    <scope>NUCLEOTIDE SEQUENCE [LARGE SCALE GENOMIC DNA]</scope>
    <source>
        <strain evidence="1 2">GAS499</strain>
    </source>
</reference>